<reference evidence="1 2" key="1">
    <citation type="journal article" date="2017" name="Int. J. Syst. Evol. Microbiol.">
        <title>Bacillus mangrovi sp. nov., isolated from a sediment sample from a mangrove forest.</title>
        <authorList>
            <person name="Gupta V."/>
            <person name="Singh P.K."/>
            <person name="Korpole S."/>
            <person name="Tanuku N.R.S."/>
            <person name="Pinnaka A.K."/>
        </authorList>
    </citation>
    <scope>NUCLEOTIDE SEQUENCE [LARGE SCALE GENOMIC DNA]</scope>
    <source>
        <strain evidence="1 2">KCTC 33872</strain>
    </source>
</reference>
<gene>
    <name evidence="1" type="ORF">GKZ89_03310</name>
</gene>
<accession>A0A7X2V382</accession>
<dbReference type="EMBL" id="WMIB01000001">
    <property type="protein sequence ID" value="MTH52422.1"/>
    <property type="molecule type" value="Genomic_DNA"/>
</dbReference>
<dbReference type="AlphaFoldDB" id="A0A7X2V382"/>
<dbReference type="RefSeq" id="WP_155110924.1">
    <property type="nucleotide sequence ID" value="NZ_WMIB01000001.1"/>
</dbReference>
<dbReference type="Proteomes" id="UP000434639">
    <property type="component" value="Unassembled WGS sequence"/>
</dbReference>
<organism evidence="1 2">
    <name type="scientific">Metabacillus mangrovi</name>
    <dbReference type="NCBI Taxonomy" id="1491830"/>
    <lineage>
        <taxon>Bacteria</taxon>
        <taxon>Bacillati</taxon>
        <taxon>Bacillota</taxon>
        <taxon>Bacilli</taxon>
        <taxon>Bacillales</taxon>
        <taxon>Bacillaceae</taxon>
        <taxon>Metabacillus</taxon>
    </lineage>
</organism>
<sequence length="135" mass="15262">MTKHTADWLTVERHSSRLLARWNISSITQEAASILMQEDYESLYKIIRFKSFGCRAQKLLETDYPVYSSSGDMAIPIKSGVDPLQLQLLIFNSSNMKLHVAESSGTDQNLFNEGILPAYFSHFAAYTDYGDEPTS</sequence>
<name>A0A7X2V382_9BACI</name>
<proteinExistence type="predicted"/>
<keyword evidence="2" id="KW-1185">Reference proteome</keyword>
<comment type="caution">
    <text evidence="1">The sequence shown here is derived from an EMBL/GenBank/DDBJ whole genome shotgun (WGS) entry which is preliminary data.</text>
</comment>
<dbReference type="OrthoDB" id="2886363at2"/>
<evidence type="ECO:0000313" key="1">
    <source>
        <dbReference type="EMBL" id="MTH52422.1"/>
    </source>
</evidence>
<evidence type="ECO:0000313" key="2">
    <source>
        <dbReference type="Proteomes" id="UP000434639"/>
    </source>
</evidence>
<protein>
    <submittedName>
        <fullName evidence="1">Uncharacterized protein</fullName>
    </submittedName>
</protein>